<feature type="region of interest" description="Disordered" evidence="1">
    <location>
        <begin position="458"/>
        <end position="485"/>
    </location>
</feature>
<dbReference type="EMBL" id="BDDD01001053">
    <property type="protein sequence ID" value="GAV72931.1"/>
    <property type="molecule type" value="Genomic_DNA"/>
</dbReference>
<dbReference type="InParanoid" id="A0A1Q3BYG8"/>
<dbReference type="AlphaFoldDB" id="A0A1Q3BYG8"/>
<feature type="region of interest" description="Disordered" evidence="1">
    <location>
        <begin position="136"/>
        <end position="166"/>
    </location>
</feature>
<dbReference type="PANTHER" id="PTHR38371">
    <property type="entry name" value="RHO GTPASE-ACTIVATING PROTEIN"/>
    <property type="match status" value="1"/>
</dbReference>
<dbReference type="FunCoup" id="A0A1Q3BYG8">
    <property type="interactions" value="1352"/>
</dbReference>
<name>A0A1Q3BYG8_CEPFO</name>
<keyword evidence="3" id="KW-1185">Reference proteome</keyword>
<protein>
    <submittedName>
        <fullName evidence="2">Uncharacterized protein</fullName>
    </submittedName>
</protein>
<feature type="compositionally biased region" description="Basic and acidic residues" evidence="1">
    <location>
        <begin position="214"/>
        <end position="227"/>
    </location>
</feature>
<feature type="region of interest" description="Disordered" evidence="1">
    <location>
        <begin position="207"/>
        <end position="231"/>
    </location>
</feature>
<accession>A0A1Q3BYG8</accession>
<sequence>MYHINPPKIRTHPLFISAPIPSLILQNSLSLSLWMADMEPPSFSLGLDLDADSDPLIWTRIQSPPHTAPEASISVSFEEEEFGPQVSDSDPEPDSVPPRIHKRLRRGLVTKPLVFHNGVDEDIEDFSSQEAEDFIMDDHPPKHLHSVQSSSKAPLQGLRVSTTRSSRQWKARKMEQGPDCASVDTIPNGSTFPKLTISPIRKFQLIDSDSEDTSGSKDVSKTVHENKQQFTVSEQRRKVLAGKPQNEDLWKDFSPSKSLHIPTPALDEFCEEYSRSVKSKDAAQALGGAGASYINNDEGCHQITNSGQKFEQCWDLTDPPPPAHQYFFHDDPRIQKLVRTRLPNFFPLGVVNRGNVQSSASIIDYMSQFTDGEASKQKVTQKTNKNCSTMRNKSKKSNGEELLHAYEGWVDPRSSCTIPKDAGKRRVQATGQSAGRWYTGPNGRRVYVSRSGQELTGKMAYKHYRKENGGFRKSKKKTSGKKKKG</sequence>
<evidence type="ECO:0000313" key="3">
    <source>
        <dbReference type="Proteomes" id="UP000187406"/>
    </source>
</evidence>
<dbReference type="PANTHER" id="PTHR38371:SF1">
    <property type="entry name" value="RHO GTPASE-ACTIVATING PROTEIN"/>
    <property type="match status" value="1"/>
</dbReference>
<feature type="compositionally biased region" description="Basic residues" evidence="1">
    <location>
        <begin position="472"/>
        <end position="485"/>
    </location>
</feature>
<dbReference type="OrthoDB" id="1671977at2759"/>
<reference evidence="3" key="1">
    <citation type="submission" date="2016-04" db="EMBL/GenBank/DDBJ databases">
        <title>Cephalotus genome sequencing.</title>
        <authorList>
            <person name="Fukushima K."/>
            <person name="Hasebe M."/>
            <person name="Fang X."/>
        </authorList>
    </citation>
    <scope>NUCLEOTIDE SEQUENCE [LARGE SCALE GENOMIC DNA]</scope>
    <source>
        <strain evidence="3">cv. St1</strain>
    </source>
</reference>
<evidence type="ECO:0000313" key="2">
    <source>
        <dbReference type="EMBL" id="GAV72931.1"/>
    </source>
</evidence>
<organism evidence="2 3">
    <name type="scientific">Cephalotus follicularis</name>
    <name type="common">Albany pitcher plant</name>
    <dbReference type="NCBI Taxonomy" id="3775"/>
    <lineage>
        <taxon>Eukaryota</taxon>
        <taxon>Viridiplantae</taxon>
        <taxon>Streptophyta</taxon>
        <taxon>Embryophyta</taxon>
        <taxon>Tracheophyta</taxon>
        <taxon>Spermatophyta</taxon>
        <taxon>Magnoliopsida</taxon>
        <taxon>eudicotyledons</taxon>
        <taxon>Gunneridae</taxon>
        <taxon>Pentapetalae</taxon>
        <taxon>rosids</taxon>
        <taxon>fabids</taxon>
        <taxon>Oxalidales</taxon>
        <taxon>Cephalotaceae</taxon>
        <taxon>Cephalotus</taxon>
    </lineage>
</organism>
<proteinExistence type="predicted"/>
<feature type="region of interest" description="Disordered" evidence="1">
    <location>
        <begin position="77"/>
        <end position="101"/>
    </location>
</feature>
<feature type="compositionally biased region" description="Polar residues" evidence="1">
    <location>
        <begin position="146"/>
        <end position="166"/>
    </location>
</feature>
<dbReference type="STRING" id="3775.A0A1Q3BYG8"/>
<gene>
    <name evidence="2" type="ORF">CFOL_v3_16419</name>
</gene>
<comment type="caution">
    <text evidence="2">The sequence shown here is derived from an EMBL/GenBank/DDBJ whole genome shotgun (WGS) entry which is preliminary data.</text>
</comment>
<evidence type="ECO:0000256" key="1">
    <source>
        <dbReference type="SAM" id="MobiDB-lite"/>
    </source>
</evidence>
<dbReference type="Proteomes" id="UP000187406">
    <property type="component" value="Unassembled WGS sequence"/>
</dbReference>